<dbReference type="GeneID" id="105266312"/>
<feature type="compositionally biased region" description="Polar residues" evidence="1">
    <location>
        <begin position="43"/>
        <end position="60"/>
    </location>
</feature>
<protein>
    <submittedName>
        <fullName evidence="3">Uncharacterized protein</fullName>
    </submittedName>
</protein>
<dbReference type="Proteomes" id="UP000694866">
    <property type="component" value="Unplaced"/>
</dbReference>
<sequence length="266" mass="29469">MVMSEAEDRLTQINTALNRSMVLMEESARSSPKPKDKRSRKSITINTTAVKATSTPVQENTIRKSILKRKETEKNEETPLTGSLSFSNGWNPGSTEENTHKAVDRPHNLEELVSMEQLVVDSTSQTYTLEDVDPDDELWIIDVPKSVEPLELQGQILHLGAKTKMKIGQEKYQATSHDTSDCLTCVFGTGRDDKPFKIVNIRPSGTVTMRRRLTSVAKACLGADIAKNPVPFPKGIKPRDPLAGVSLNGKVKKKSKSRLKKLDGLD</sequence>
<feature type="compositionally biased region" description="Polar residues" evidence="1">
    <location>
        <begin position="78"/>
        <end position="96"/>
    </location>
</feature>
<proteinExistence type="predicted"/>
<dbReference type="RefSeq" id="XP_011302701.1">
    <property type="nucleotide sequence ID" value="XM_011304399.1"/>
</dbReference>
<feature type="compositionally biased region" description="Basic and acidic residues" evidence="1">
    <location>
        <begin position="68"/>
        <end position="77"/>
    </location>
</feature>
<keyword evidence="2" id="KW-1185">Reference proteome</keyword>
<dbReference type="AlphaFoldDB" id="A0A9R1U0F3"/>
<reference evidence="3" key="1">
    <citation type="submission" date="2025-08" db="UniProtKB">
        <authorList>
            <consortium name="RefSeq"/>
        </authorList>
    </citation>
    <scope>IDENTIFICATION</scope>
    <source>
        <strain evidence="3">USDA-PBARC FA_bdor</strain>
        <tissue evidence="3">Whole organism</tissue>
    </source>
</reference>
<gene>
    <name evidence="3" type="primary">LOC105266312</name>
</gene>
<evidence type="ECO:0000256" key="1">
    <source>
        <dbReference type="SAM" id="MobiDB-lite"/>
    </source>
</evidence>
<accession>A0A9R1U0F3</accession>
<dbReference type="KEGG" id="fas:105266312"/>
<feature type="compositionally biased region" description="Basic residues" evidence="1">
    <location>
        <begin position="250"/>
        <end position="259"/>
    </location>
</feature>
<organism evidence="2 3">
    <name type="scientific">Fopius arisanus</name>
    <dbReference type="NCBI Taxonomy" id="64838"/>
    <lineage>
        <taxon>Eukaryota</taxon>
        <taxon>Metazoa</taxon>
        <taxon>Ecdysozoa</taxon>
        <taxon>Arthropoda</taxon>
        <taxon>Hexapoda</taxon>
        <taxon>Insecta</taxon>
        <taxon>Pterygota</taxon>
        <taxon>Neoptera</taxon>
        <taxon>Endopterygota</taxon>
        <taxon>Hymenoptera</taxon>
        <taxon>Apocrita</taxon>
        <taxon>Ichneumonoidea</taxon>
        <taxon>Braconidae</taxon>
        <taxon>Opiinae</taxon>
        <taxon>Fopius</taxon>
    </lineage>
</organism>
<dbReference type="OrthoDB" id="8197684at2759"/>
<feature type="region of interest" description="Disordered" evidence="1">
    <location>
        <begin position="17"/>
        <end position="101"/>
    </location>
</feature>
<name>A0A9R1U0F3_9HYME</name>
<feature type="region of interest" description="Disordered" evidence="1">
    <location>
        <begin position="231"/>
        <end position="266"/>
    </location>
</feature>
<evidence type="ECO:0000313" key="2">
    <source>
        <dbReference type="Proteomes" id="UP000694866"/>
    </source>
</evidence>
<evidence type="ECO:0000313" key="3">
    <source>
        <dbReference type="RefSeq" id="XP_011302701.1"/>
    </source>
</evidence>